<dbReference type="PROSITE" id="PS51375">
    <property type="entry name" value="PPR"/>
    <property type="match status" value="10"/>
</dbReference>
<feature type="repeat" description="PPR" evidence="2">
    <location>
        <begin position="276"/>
        <end position="310"/>
    </location>
</feature>
<sequence length="747" mass="84361">MAYLSSFAATKLTSRTLTLALLRNPALLFIHGFSSSFSSATSSDPPPASDRSSDSAQARPLRGEHAKRPPSLDETICHMMFRRPWTTRLQNSIRFICPVFEQPLVLAVLRRAGDRDPNRALSFFRWVEKTGFRHDPHTYSEIISILSRSSMLNHARCLLLDDMPKRLVSRDEQMFVDLIAAYGRAGIPQEAVKLFRRLPELGVDRTLRSYDALFKAILRRGRVLMAKRVFNSMIRDGVLPAISTYNILIWGFCLSMKMETATRFFSEMRERGFSPDVVTYNTLLNGWVRAKKMDEAHKVFDEIVTVGLIPNSVTYNLLIKGNVSCGNVDDGIRLFDEMRAKEITTTERTYAALLPGLCDDAERTAAALKVFKEMAERKMTPKDKSIFFRLITSMCRAGDFHSALDMHRLMDKFRVSLDSKHYSIMIESLCNGGKFEQAVEMLNELLEKGILLGLDSLPVEASAYNPIIEYLSCHGHTSKAETFFRQLMKRGVDDKIAFNHLIRGHAKEGNPEPAFEVLKIMNRRGVESDADAYELLIDSFLKKREPADAKTVLDSMVEQGHLPSPALFRSVISALFDDGRVQTASRVMKIMIEKGVKENLDMTQKILEALLIRGHVEEAIGRINLMIMNGCMPDLDSLVGFLCDNEQPIAALKLVDFALERDYDVSFSSYDRLLDALYIADKILPAYSILCKIKAKGGVVDNKGCENLIKTLNTQGHTKQADILSRILSGNTVFEKKRARRMETQAY</sequence>
<dbReference type="Pfam" id="PF23276">
    <property type="entry name" value="TPR_24"/>
    <property type="match status" value="1"/>
</dbReference>
<evidence type="ECO:0000313" key="7">
    <source>
        <dbReference type="Proteomes" id="UP000233837"/>
    </source>
</evidence>
<evidence type="ECO:0000259" key="4">
    <source>
        <dbReference type="Pfam" id="PF17177"/>
    </source>
</evidence>
<dbReference type="AlphaFoldDB" id="A0A2I0WFW1"/>
<feature type="repeat" description="PPR" evidence="2">
    <location>
        <begin position="311"/>
        <end position="345"/>
    </location>
</feature>
<dbReference type="InterPro" id="IPR002885">
    <property type="entry name" value="PPR_rpt"/>
</dbReference>
<feature type="domain" description="Pentatricopeptide repeat-containing protein-mitochondrial" evidence="5">
    <location>
        <begin position="506"/>
        <end position="620"/>
    </location>
</feature>
<dbReference type="Pfam" id="PF17177">
    <property type="entry name" value="PPR_long"/>
    <property type="match status" value="1"/>
</dbReference>
<evidence type="ECO:0000256" key="2">
    <source>
        <dbReference type="PROSITE-ProRule" id="PRU00708"/>
    </source>
</evidence>
<reference evidence="6 7" key="1">
    <citation type="journal article" date="2016" name="Sci. Rep.">
        <title>The Dendrobium catenatum Lindl. genome sequence provides insights into polysaccharide synthase, floral development and adaptive evolution.</title>
        <authorList>
            <person name="Zhang G.Q."/>
            <person name="Xu Q."/>
            <person name="Bian C."/>
            <person name="Tsai W.C."/>
            <person name="Yeh C.M."/>
            <person name="Liu K.W."/>
            <person name="Yoshida K."/>
            <person name="Zhang L.S."/>
            <person name="Chang S.B."/>
            <person name="Chen F."/>
            <person name="Shi Y."/>
            <person name="Su Y.Y."/>
            <person name="Zhang Y.Q."/>
            <person name="Chen L.J."/>
            <person name="Yin Y."/>
            <person name="Lin M."/>
            <person name="Huang H."/>
            <person name="Deng H."/>
            <person name="Wang Z.W."/>
            <person name="Zhu S.L."/>
            <person name="Zhao X."/>
            <person name="Deng C."/>
            <person name="Niu S.C."/>
            <person name="Huang J."/>
            <person name="Wang M."/>
            <person name="Liu G.H."/>
            <person name="Yang H.J."/>
            <person name="Xiao X.J."/>
            <person name="Hsiao Y.Y."/>
            <person name="Wu W.L."/>
            <person name="Chen Y.Y."/>
            <person name="Mitsuda N."/>
            <person name="Ohme-Takagi M."/>
            <person name="Luo Y.B."/>
            <person name="Van de Peer Y."/>
            <person name="Liu Z.J."/>
        </authorList>
    </citation>
    <scope>NUCLEOTIDE SEQUENCE [LARGE SCALE GENOMIC DNA]</scope>
    <source>
        <tissue evidence="6">The whole plant</tissue>
    </source>
</reference>
<dbReference type="PANTHER" id="PTHR47937:SF2">
    <property type="entry name" value="PENTATRICOPEPTIDE (PPR) REPEAT-CONTAINING PROTEIN, PF01535'-RELATED"/>
    <property type="match status" value="1"/>
</dbReference>
<protein>
    <submittedName>
        <fullName evidence="6">Pentatricopeptide repeat-containing protein</fullName>
    </submittedName>
</protein>
<reference evidence="6 7" key="2">
    <citation type="journal article" date="2017" name="Nature">
        <title>The Apostasia genome and the evolution of orchids.</title>
        <authorList>
            <person name="Zhang G.Q."/>
            <person name="Liu K.W."/>
            <person name="Li Z."/>
            <person name="Lohaus R."/>
            <person name="Hsiao Y.Y."/>
            <person name="Niu S.C."/>
            <person name="Wang J.Y."/>
            <person name="Lin Y.C."/>
            <person name="Xu Q."/>
            <person name="Chen L.J."/>
            <person name="Yoshida K."/>
            <person name="Fujiwara S."/>
            <person name="Wang Z.W."/>
            <person name="Zhang Y.Q."/>
            <person name="Mitsuda N."/>
            <person name="Wang M."/>
            <person name="Liu G.H."/>
            <person name="Pecoraro L."/>
            <person name="Huang H.X."/>
            <person name="Xiao X.J."/>
            <person name="Lin M."/>
            <person name="Wu X.Y."/>
            <person name="Wu W.L."/>
            <person name="Chen Y.Y."/>
            <person name="Chang S.B."/>
            <person name="Sakamoto S."/>
            <person name="Ohme-Takagi M."/>
            <person name="Yagi M."/>
            <person name="Zeng S.J."/>
            <person name="Shen C.Y."/>
            <person name="Yeh C.M."/>
            <person name="Luo Y.B."/>
            <person name="Tsai W.C."/>
            <person name="Van de Peer Y."/>
            <person name="Liu Z.J."/>
        </authorList>
    </citation>
    <scope>NUCLEOTIDE SEQUENCE [LARGE SCALE GENOMIC DNA]</scope>
    <source>
        <tissue evidence="6">The whole plant</tissue>
    </source>
</reference>
<dbReference type="PANTHER" id="PTHR47937">
    <property type="entry name" value="PLASTID TRANSCRIPTIONALLY ACTIVE CHROMOSOME 2-LIKE PROTEIN"/>
    <property type="match status" value="1"/>
</dbReference>
<keyword evidence="7" id="KW-1185">Reference proteome</keyword>
<dbReference type="InterPro" id="IPR052308">
    <property type="entry name" value="PPR_domain-containing"/>
</dbReference>
<dbReference type="Pfam" id="PF13041">
    <property type="entry name" value="PPR_2"/>
    <property type="match status" value="2"/>
</dbReference>
<name>A0A2I0WFW1_9ASPA</name>
<dbReference type="EMBL" id="KZ502674">
    <property type="protein sequence ID" value="PKU74547.1"/>
    <property type="molecule type" value="Genomic_DNA"/>
</dbReference>
<feature type="repeat" description="PPR" evidence="2">
    <location>
        <begin position="529"/>
        <end position="563"/>
    </location>
</feature>
<feature type="repeat" description="PPR" evidence="2">
    <location>
        <begin position="241"/>
        <end position="275"/>
    </location>
</feature>
<dbReference type="NCBIfam" id="TIGR00756">
    <property type="entry name" value="PPR"/>
    <property type="match status" value="9"/>
</dbReference>
<dbReference type="OrthoDB" id="185373at2759"/>
<proteinExistence type="predicted"/>
<feature type="repeat" description="PPR" evidence="2">
    <location>
        <begin position="346"/>
        <end position="381"/>
    </location>
</feature>
<evidence type="ECO:0000259" key="5">
    <source>
        <dbReference type="Pfam" id="PF23276"/>
    </source>
</evidence>
<dbReference type="InterPro" id="IPR033443">
    <property type="entry name" value="PROP1-like_PPR_dom"/>
</dbReference>
<organism evidence="6 7">
    <name type="scientific">Dendrobium catenatum</name>
    <dbReference type="NCBI Taxonomy" id="906689"/>
    <lineage>
        <taxon>Eukaryota</taxon>
        <taxon>Viridiplantae</taxon>
        <taxon>Streptophyta</taxon>
        <taxon>Embryophyta</taxon>
        <taxon>Tracheophyta</taxon>
        <taxon>Spermatophyta</taxon>
        <taxon>Magnoliopsida</taxon>
        <taxon>Liliopsida</taxon>
        <taxon>Asparagales</taxon>
        <taxon>Orchidaceae</taxon>
        <taxon>Epidendroideae</taxon>
        <taxon>Malaxideae</taxon>
        <taxon>Dendrobiinae</taxon>
        <taxon>Dendrobium</taxon>
    </lineage>
</organism>
<evidence type="ECO:0000256" key="3">
    <source>
        <dbReference type="SAM" id="MobiDB-lite"/>
    </source>
</evidence>
<feature type="repeat" description="PPR" evidence="2">
    <location>
        <begin position="206"/>
        <end position="240"/>
    </location>
</feature>
<feature type="compositionally biased region" description="Basic and acidic residues" evidence="3">
    <location>
        <begin position="61"/>
        <end position="70"/>
    </location>
</feature>
<dbReference type="Pfam" id="PF01535">
    <property type="entry name" value="PPR"/>
    <property type="match status" value="2"/>
</dbReference>
<dbReference type="InterPro" id="IPR057027">
    <property type="entry name" value="TPR_mt"/>
</dbReference>
<accession>A0A2I0WFW1</accession>
<evidence type="ECO:0000313" key="6">
    <source>
        <dbReference type="EMBL" id="PKU74547.1"/>
    </source>
</evidence>
<dbReference type="InterPro" id="IPR011990">
    <property type="entry name" value="TPR-like_helical_dom_sf"/>
</dbReference>
<gene>
    <name evidence="6" type="ORF">MA16_Dca003750</name>
</gene>
<dbReference type="Proteomes" id="UP000233837">
    <property type="component" value="Unassembled WGS sequence"/>
</dbReference>
<feature type="repeat" description="PPR" evidence="2">
    <location>
        <begin position="171"/>
        <end position="205"/>
    </location>
</feature>
<feature type="repeat" description="PPR" evidence="2">
    <location>
        <begin position="564"/>
        <end position="598"/>
    </location>
</feature>
<feature type="region of interest" description="Disordered" evidence="3">
    <location>
        <begin position="40"/>
        <end position="70"/>
    </location>
</feature>
<dbReference type="Gene3D" id="1.25.40.10">
    <property type="entry name" value="Tetratricopeptide repeat domain"/>
    <property type="match status" value="5"/>
</dbReference>
<evidence type="ECO:0000256" key="1">
    <source>
        <dbReference type="ARBA" id="ARBA00022737"/>
    </source>
</evidence>
<keyword evidence="1" id="KW-0677">Repeat</keyword>
<feature type="domain" description="PROP1-like PPR" evidence="4">
    <location>
        <begin position="328"/>
        <end position="446"/>
    </location>
</feature>
<feature type="repeat" description="PPR" evidence="2">
    <location>
        <begin position="494"/>
        <end position="528"/>
    </location>
</feature>
<feature type="repeat" description="PPR" evidence="2">
    <location>
        <begin position="418"/>
        <end position="452"/>
    </location>
</feature>